<evidence type="ECO:0000256" key="1">
    <source>
        <dbReference type="SAM" id="MobiDB-lite"/>
    </source>
</evidence>
<evidence type="ECO:0008006" key="3">
    <source>
        <dbReference type="Google" id="ProtNLM"/>
    </source>
</evidence>
<dbReference type="AlphaFoldDB" id="A0AAW2XFN7"/>
<name>A0AAW2XFN7_9LAMI</name>
<proteinExistence type="predicted"/>
<reference evidence="2" key="2">
    <citation type="journal article" date="2024" name="Plant">
        <title>Genomic evolution and insights into agronomic trait innovations of Sesamum species.</title>
        <authorList>
            <person name="Miao H."/>
            <person name="Wang L."/>
            <person name="Qu L."/>
            <person name="Liu H."/>
            <person name="Sun Y."/>
            <person name="Le M."/>
            <person name="Wang Q."/>
            <person name="Wei S."/>
            <person name="Zheng Y."/>
            <person name="Lin W."/>
            <person name="Duan Y."/>
            <person name="Cao H."/>
            <person name="Xiong S."/>
            <person name="Wang X."/>
            <person name="Wei L."/>
            <person name="Li C."/>
            <person name="Ma Q."/>
            <person name="Ju M."/>
            <person name="Zhao R."/>
            <person name="Li G."/>
            <person name="Mu C."/>
            <person name="Tian Q."/>
            <person name="Mei H."/>
            <person name="Zhang T."/>
            <person name="Gao T."/>
            <person name="Zhang H."/>
        </authorList>
    </citation>
    <scope>NUCLEOTIDE SEQUENCE</scope>
    <source>
        <strain evidence="2">KEN1</strain>
    </source>
</reference>
<feature type="compositionally biased region" description="Polar residues" evidence="1">
    <location>
        <begin position="173"/>
        <end position="186"/>
    </location>
</feature>
<feature type="region of interest" description="Disordered" evidence="1">
    <location>
        <begin position="166"/>
        <end position="186"/>
    </location>
</feature>
<organism evidence="2">
    <name type="scientific">Sesamum latifolium</name>
    <dbReference type="NCBI Taxonomy" id="2727402"/>
    <lineage>
        <taxon>Eukaryota</taxon>
        <taxon>Viridiplantae</taxon>
        <taxon>Streptophyta</taxon>
        <taxon>Embryophyta</taxon>
        <taxon>Tracheophyta</taxon>
        <taxon>Spermatophyta</taxon>
        <taxon>Magnoliopsida</taxon>
        <taxon>eudicotyledons</taxon>
        <taxon>Gunneridae</taxon>
        <taxon>Pentapetalae</taxon>
        <taxon>asterids</taxon>
        <taxon>lamiids</taxon>
        <taxon>Lamiales</taxon>
        <taxon>Pedaliaceae</taxon>
        <taxon>Sesamum</taxon>
    </lineage>
</organism>
<reference evidence="2" key="1">
    <citation type="submission" date="2020-06" db="EMBL/GenBank/DDBJ databases">
        <authorList>
            <person name="Li T."/>
            <person name="Hu X."/>
            <person name="Zhang T."/>
            <person name="Song X."/>
            <person name="Zhang H."/>
            <person name="Dai N."/>
            <person name="Sheng W."/>
            <person name="Hou X."/>
            <person name="Wei L."/>
        </authorList>
    </citation>
    <scope>NUCLEOTIDE SEQUENCE</scope>
    <source>
        <strain evidence="2">KEN1</strain>
        <tissue evidence="2">Leaf</tissue>
    </source>
</reference>
<feature type="region of interest" description="Disordered" evidence="1">
    <location>
        <begin position="86"/>
        <end position="105"/>
    </location>
</feature>
<sequence>MCGMLGHVAKYCEEQFKEGFVDLGTYFSYGTWLRDPAQTRSRVLYGSIIRSPDSYRKPLSRNEGSKKGQAIFGKFGLKSDSLHLPDLDGKAQGMSMEEDATSKEPGIEQTTFKGKEGAVGRYQKLIVGGDPLSGDNMLSLDSPQSLEARLDANPGHQIEADNHDVHTNKRLSDNPSQHTSNQLVLF</sequence>
<dbReference type="EMBL" id="JACGWN010000004">
    <property type="protein sequence ID" value="KAL0451652.1"/>
    <property type="molecule type" value="Genomic_DNA"/>
</dbReference>
<protein>
    <recommendedName>
        <fullName evidence="3">Zinc knuckle CX2CX4HX4C domain-containing protein</fullName>
    </recommendedName>
</protein>
<comment type="caution">
    <text evidence="2">The sequence shown here is derived from an EMBL/GenBank/DDBJ whole genome shotgun (WGS) entry which is preliminary data.</text>
</comment>
<accession>A0AAW2XFN7</accession>
<evidence type="ECO:0000313" key="2">
    <source>
        <dbReference type="EMBL" id="KAL0451652.1"/>
    </source>
</evidence>
<gene>
    <name evidence="2" type="ORF">Slati_1143300</name>
</gene>